<evidence type="ECO:0000313" key="4">
    <source>
        <dbReference type="Proteomes" id="UP001519363"/>
    </source>
</evidence>
<organism evidence="3 4">
    <name type="scientific">Crossiella equi</name>
    <dbReference type="NCBI Taxonomy" id="130796"/>
    <lineage>
        <taxon>Bacteria</taxon>
        <taxon>Bacillati</taxon>
        <taxon>Actinomycetota</taxon>
        <taxon>Actinomycetes</taxon>
        <taxon>Pseudonocardiales</taxon>
        <taxon>Pseudonocardiaceae</taxon>
        <taxon>Crossiella</taxon>
    </lineage>
</organism>
<gene>
    <name evidence="3" type="ORF">JOF53_003228</name>
</gene>
<dbReference type="RefSeq" id="WP_143342919.1">
    <property type="nucleotide sequence ID" value="NZ_JAGIOO010000001.1"/>
</dbReference>
<comment type="caution">
    <text evidence="3">The sequence shown here is derived from an EMBL/GenBank/DDBJ whole genome shotgun (WGS) entry which is preliminary data.</text>
</comment>
<feature type="region of interest" description="Disordered" evidence="1">
    <location>
        <begin position="30"/>
        <end position="55"/>
    </location>
</feature>
<feature type="signal peptide" evidence="2">
    <location>
        <begin position="1"/>
        <end position="21"/>
    </location>
</feature>
<proteinExistence type="predicted"/>
<evidence type="ECO:0000256" key="2">
    <source>
        <dbReference type="SAM" id="SignalP"/>
    </source>
</evidence>
<protein>
    <submittedName>
        <fullName evidence="3">Small lipoprotein YifL</fullName>
    </submittedName>
</protein>
<sequence length="178" mass="19043">MRTLTRVGLGVTALMTVFSLAACGGENKGDGPASLNGGNKAGEQQAAGDDVPKDPKEAIQKWAKCMRDNGIDMPEQSGDGMIALPGIRADDKEAMDKHEKANAACKKYMPKSEYNPDDPAEKDKRAKINQCLREKGVDVPDEGSGKAMTFDFGDEKLMKAYKDCTGKDMGQVAPRGGQ</sequence>
<name>A0ABS5ACP5_9PSEU</name>
<evidence type="ECO:0000313" key="3">
    <source>
        <dbReference type="EMBL" id="MBP2474356.1"/>
    </source>
</evidence>
<evidence type="ECO:0000256" key="1">
    <source>
        <dbReference type="SAM" id="MobiDB-lite"/>
    </source>
</evidence>
<reference evidence="3 4" key="1">
    <citation type="submission" date="2021-03" db="EMBL/GenBank/DDBJ databases">
        <title>Sequencing the genomes of 1000 actinobacteria strains.</title>
        <authorList>
            <person name="Klenk H.-P."/>
        </authorList>
    </citation>
    <scope>NUCLEOTIDE SEQUENCE [LARGE SCALE GENOMIC DNA]</scope>
    <source>
        <strain evidence="3 4">DSM 44580</strain>
    </source>
</reference>
<feature type="compositionally biased region" description="Basic and acidic residues" evidence="1">
    <location>
        <begin position="92"/>
        <end position="101"/>
    </location>
</feature>
<accession>A0ABS5ACP5</accession>
<keyword evidence="3" id="KW-0449">Lipoprotein</keyword>
<keyword evidence="2" id="KW-0732">Signal</keyword>
<dbReference type="EMBL" id="JAGIOO010000001">
    <property type="protein sequence ID" value="MBP2474356.1"/>
    <property type="molecule type" value="Genomic_DNA"/>
</dbReference>
<dbReference type="PROSITE" id="PS51257">
    <property type="entry name" value="PROKAR_LIPOPROTEIN"/>
    <property type="match status" value="1"/>
</dbReference>
<keyword evidence="4" id="KW-1185">Reference proteome</keyword>
<dbReference type="Proteomes" id="UP001519363">
    <property type="component" value="Unassembled WGS sequence"/>
</dbReference>
<feature type="region of interest" description="Disordered" evidence="1">
    <location>
        <begin position="92"/>
        <end position="123"/>
    </location>
</feature>
<feature type="chain" id="PRO_5047487459" evidence="2">
    <location>
        <begin position="22"/>
        <end position="178"/>
    </location>
</feature>